<accession>A0A5D4FX27</accession>
<evidence type="ECO:0000313" key="10">
    <source>
        <dbReference type="Proteomes" id="UP000324726"/>
    </source>
</evidence>
<feature type="domain" description="RDD" evidence="8">
    <location>
        <begin position="56"/>
        <end position="147"/>
    </location>
</feature>
<organism evidence="9 10">
    <name type="scientific">Corynebacterium urealyticum</name>
    <dbReference type="NCBI Taxonomy" id="43771"/>
    <lineage>
        <taxon>Bacteria</taxon>
        <taxon>Bacillati</taxon>
        <taxon>Actinomycetota</taxon>
        <taxon>Actinomycetes</taxon>
        <taxon>Mycobacteriales</taxon>
        <taxon>Corynebacteriaceae</taxon>
        <taxon>Corynebacterium</taxon>
    </lineage>
</organism>
<dbReference type="InterPro" id="IPR051791">
    <property type="entry name" value="Pra-immunoreactive"/>
</dbReference>
<dbReference type="PIRSF" id="PIRSF021697">
    <property type="entry name" value="UCP021697"/>
    <property type="match status" value="1"/>
</dbReference>
<keyword evidence="5 7" id="KW-0472">Membrane</keyword>
<dbReference type="EMBL" id="VSZI01000001">
    <property type="protein sequence ID" value="TYR20342.1"/>
    <property type="molecule type" value="Genomic_DNA"/>
</dbReference>
<evidence type="ECO:0000313" key="9">
    <source>
        <dbReference type="EMBL" id="TYR20342.1"/>
    </source>
</evidence>
<feature type="transmembrane region" description="Helical" evidence="7">
    <location>
        <begin position="85"/>
        <end position="108"/>
    </location>
</feature>
<dbReference type="Pfam" id="PF06271">
    <property type="entry name" value="RDD"/>
    <property type="match status" value="1"/>
</dbReference>
<keyword evidence="3 7" id="KW-0812">Transmembrane</keyword>
<feature type="region of interest" description="Disordered" evidence="6">
    <location>
        <begin position="21"/>
        <end position="42"/>
    </location>
</feature>
<evidence type="ECO:0000256" key="3">
    <source>
        <dbReference type="ARBA" id="ARBA00022692"/>
    </source>
</evidence>
<dbReference type="InterPro" id="IPR010432">
    <property type="entry name" value="RDD"/>
</dbReference>
<name>A0A5D4FX27_9CORY</name>
<protein>
    <submittedName>
        <fullName evidence="9">RDD family protein</fullName>
    </submittedName>
</protein>
<dbReference type="AlphaFoldDB" id="A0A5D4FX27"/>
<feature type="transmembrane region" description="Helical" evidence="7">
    <location>
        <begin position="61"/>
        <end position="79"/>
    </location>
</feature>
<comment type="subcellular location">
    <subcellularLocation>
        <location evidence="1">Cell membrane</location>
        <topology evidence="1">Multi-pass membrane protein</topology>
    </subcellularLocation>
</comment>
<dbReference type="InterPro" id="IPR016795">
    <property type="entry name" value="UCP021697"/>
</dbReference>
<dbReference type="GO" id="GO:0005886">
    <property type="term" value="C:plasma membrane"/>
    <property type="evidence" value="ECO:0007669"/>
    <property type="project" value="UniProtKB-SubCell"/>
</dbReference>
<comment type="caution">
    <text evidence="9">The sequence shown here is derived from an EMBL/GenBank/DDBJ whole genome shotgun (WGS) entry which is preliminary data.</text>
</comment>
<evidence type="ECO:0000256" key="6">
    <source>
        <dbReference type="SAM" id="MobiDB-lite"/>
    </source>
</evidence>
<keyword evidence="4 7" id="KW-1133">Transmembrane helix</keyword>
<dbReference type="Proteomes" id="UP000324726">
    <property type="component" value="Unassembled WGS sequence"/>
</dbReference>
<keyword evidence="2" id="KW-1003">Cell membrane</keyword>
<reference evidence="9 10" key="1">
    <citation type="submission" date="2019-08" db="EMBL/GenBank/DDBJ databases">
        <title>Draft genome of C. urealyticum strain VH4248.</title>
        <authorList>
            <person name="Navas J."/>
        </authorList>
    </citation>
    <scope>NUCLEOTIDE SEQUENCE [LARGE SCALE GENOMIC DNA]</scope>
    <source>
        <strain evidence="9 10">VH4248</strain>
    </source>
</reference>
<evidence type="ECO:0000256" key="4">
    <source>
        <dbReference type="ARBA" id="ARBA00022989"/>
    </source>
</evidence>
<evidence type="ECO:0000256" key="7">
    <source>
        <dbReference type="SAM" id="Phobius"/>
    </source>
</evidence>
<dbReference type="PANTHER" id="PTHR36115">
    <property type="entry name" value="PROLINE-RICH ANTIGEN HOMOLOG-RELATED"/>
    <property type="match status" value="1"/>
</dbReference>
<evidence type="ECO:0000256" key="1">
    <source>
        <dbReference type="ARBA" id="ARBA00004651"/>
    </source>
</evidence>
<evidence type="ECO:0000256" key="5">
    <source>
        <dbReference type="ARBA" id="ARBA00023136"/>
    </source>
</evidence>
<proteinExistence type="predicted"/>
<gene>
    <name evidence="9" type="ORF">FYJ87_05080</name>
</gene>
<evidence type="ECO:0000256" key="2">
    <source>
        <dbReference type="ARBA" id="ARBA00022475"/>
    </source>
</evidence>
<dbReference type="PANTHER" id="PTHR36115:SF6">
    <property type="entry name" value="PROLINE-RICH ANTIGEN HOMOLOG"/>
    <property type="match status" value="1"/>
</dbReference>
<evidence type="ECO:0000259" key="8">
    <source>
        <dbReference type="Pfam" id="PF06271"/>
    </source>
</evidence>
<sequence>MFPLPRLDRLKTIMTQKRSWLEGPQLPGQNEDPNKLSSYPGEAIGLPKDGPGSLSPLMPRMIALLIDWFLSMGIAFFITTQTTKFGGLSTLTMLVFVLMRLLTVWLLAQTPGHAVMGIGVARLDDATQRVGLWRSFVRILLTIFMFPPVVQDTDGRGLHDRVTQTGVIKTR</sequence>